<gene>
    <name evidence="11" type="ORF">SAMN04490220_6354</name>
</gene>
<dbReference type="GO" id="GO:0003985">
    <property type="term" value="F:acetyl-CoA C-acetyltransferase activity"/>
    <property type="evidence" value="ECO:0007669"/>
    <property type="project" value="UniProtKB-EC"/>
</dbReference>
<dbReference type="Proteomes" id="UP000183407">
    <property type="component" value="Unassembled WGS sequence"/>
</dbReference>
<dbReference type="PANTHER" id="PTHR18919">
    <property type="entry name" value="ACETYL-COA C-ACYLTRANSFERASE"/>
    <property type="match status" value="1"/>
</dbReference>
<evidence type="ECO:0000259" key="10">
    <source>
        <dbReference type="Pfam" id="PF02803"/>
    </source>
</evidence>
<dbReference type="NCBIfam" id="TIGR01930">
    <property type="entry name" value="AcCoA-C-Actrans"/>
    <property type="match status" value="1"/>
</dbReference>
<evidence type="ECO:0000256" key="4">
    <source>
        <dbReference type="ARBA" id="ARBA00023315"/>
    </source>
</evidence>
<name>A0A1H5FD35_RHOJO</name>
<dbReference type="InterPro" id="IPR020616">
    <property type="entry name" value="Thiolase_N"/>
</dbReference>
<evidence type="ECO:0000256" key="2">
    <source>
        <dbReference type="ARBA" id="ARBA00012705"/>
    </source>
</evidence>
<evidence type="ECO:0000256" key="6">
    <source>
        <dbReference type="ARBA" id="ARBA00040529"/>
    </source>
</evidence>
<dbReference type="CDD" id="cd00751">
    <property type="entry name" value="thiolase"/>
    <property type="match status" value="1"/>
</dbReference>
<reference evidence="12" key="1">
    <citation type="submission" date="2016-10" db="EMBL/GenBank/DDBJ databases">
        <authorList>
            <person name="Varghese N."/>
        </authorList>
    </citation>
    <scope>NUCLEOTIDE SEQUENCE [LARGE SCALE GENOMIC DNA]</scope>
    <source>
        <strain evidence="12">DSM 44719</strain>
    </source>
</reference>
<organism evidence="11 12">
    <name type="scientific">Rhodococcus jostii</name>
    <dbReference type="NCBI Taxonomy" id="132919"/>
    <lineage>
        <taxon>Bacteria</taxon>
        <taxon>Bacillati</taxon>
        <taxon>Actinomycetota</taxon>
        <taxon>Actinomycetes</taxon>
        <taxon>Mycobacteriales</taxon>
        <taxon>Nocardiaceae</taxon>
        <taxon>Rhodococcus</taxon>
    </lineage>
</organism>
<dbReference type="PROSITE" id="PS00737">
    <property type="entry name" value="THIOLASE_2"/>
    <property type="match status" value="1"/>
</dbReference>
<dbReference type="InterPro" id="IPR020610">
    <property type="entry name" value="Thiolase_AS"/>
</dbReference>
<dbReference type="OrthoDB" id="9764638at2"/>
<dbReference type="EMBL" id="FNTL01000004">
    <property type="protein sequence ID" value="SEE01316.1"/>
    <property type="molecule type" value="Genomic_DNA"/>
</dbReference>
<proteinExistence type="inferred from homology"/>
<feature type="active site" description="Proton acceptor" evidence="7">
    <location>
        <position position="392"/>
    </location>
</feature>
<comment type="similarity">
    <text evidence="1 8">Belongs to the thiolase-like superfamily. Thiolase family.</text>
</comment>
<dbReference type="Pfam" id="PF02803">
    <property type="entry name" value="Thiolase_C"/>
    <property type="match status" value="1"/>
</dbReference>
<dbReference type="AlphaFoldDB" id="A0A1H5FD35"/>
<dbReference type="EC" id="2.3.1.9" evidence="2"/>
<dbReference type="PIRSF" id="PIRSF000429">
    <property type="entry name" value="Ac-CoA_Ac_transf"/>
    <property type="match status" value="1"/>
</dbReference>
<protein>
    <recommendedName>
        <fullName evidence="6">Probable acetyl-CoA acetyltransferase</fullName>
        <ecNumber evidence="2">2.3.1.9</ecNumber>
    </recommendedName>
    <alternativeName>
        <fullName evidence="5">Acetoacetyl-CoA thiolase</fullName>
    </alternativeName>
</protein>
<dbReference type="Gene3D" id="3.40.47.10">
    <property type="match status" value="1"/>
</dbReference>
<evidence type="ECO:0000256" key="5">
    <source>
        <dbReference type="ARBA" id="ARBA00030755"/>
    </source>
</evidence>
<dbReference type="SUPFAM" id="SSF53901">
    <property type="entry name" value="Thiolase-like"/>
    <property type="match status" value="2"/>
</dbReference>
<dbReference type="InterPro" id="IPR002155">
    <property type="entry name" value="Thiolase"/>
</dbReference>
<dbReference type="InterPro" id="IPR020613">
    <property type="entry name" value="Thiolase_CS"/>
</dbReference>
<evidence type="ECO:0000313" key="11">
    <source>
        <dbReference type="EMBL" id="SEE01316.1"/>
    </source>
</evidence>
<dbReference type="PROSITE" id="PS00098">
    <property type="entry name" value="THIOLASE_1"/>
    <property type="match status" value="1"/>
</dbReference>
<dbReference type="Pfam" id="PF00108">
    <property type="entry name" value="Thiolase_N"/>
    <property type="match status" value="1"/>
</dbReference>
<evidence type="ECO:0000256" key="8">
    <source>
        <dbReference type="RuleBase" id="RU003557"/>
    </source>
</evidence>
<sequence>MAEVFLVDGARTPQGRYGGALAGVRPDDLAGLVVAEAARRAGIPGEAVDEVILGAANQAGEDNRDVARMAVLLAGLPDSVPGYTVNRLCASGLTAVASAAHTIRSGEADIVIAGGVESMTRAPWVMAKPGTPWARPGEVADTSLGWRFTNPRFAAADRDVPAGAGPDVRKVTLSMGETAEEVAALEGITRAESDAFALRSQERAIAAVDAGRFEREIVPVPLRDGELTADETPRRGTTLEKLGTLKPVFRKDGIVTAGSSSSLSDGAAALVVAGEAAVEKYGLTVRGRIVTSASAGIAPNVMGLGPVPATRKALARANWSVSDLGAAELNEAFAAQSLGVIRQLKLDESIVNADGGAIALGHPLGCSGARILLTLLGRMEREGTRRGLATLCVGVGQGVAMLIEAP</sequence>
<feature type="active site" description="Acyl-thioester intermediate" evidence="7">
    <location>
        <position position="89"/>
    </location>
</feature>
<feature type="active site" description="Proton acceptor" evidence="7">
    <location>
        <position position="362"/>
    </location>
</feature>
<evidence type="ECO:0000259" key="9">
    <source>
        <dbReference type="Pfam" id="PF00108"/>
    </source>
</evidence>
<evidence type="ECO:0000256" key="3">
    <source>
        <dbReference type="ARBA" id="ARBA00022679"/>
    </source>
</evidence>
<evidence type="ECO:0000256" key="1">
    <source>
        <dbReference type="ARBA" id="ARBA00010982"/>
    </source>
</evidence>
<dbReference type="InterPro" id="IPR020617">
    <property type="entry name" value="Thiolase_C"/>
</dbReference>
<feature type="domain" description="Thiolase C-terminal" evidence="10">
    <location>
        <begin position="284"/>
        <end position="404"/>
    </location>
</feature>
<keyword evidence="3 8" id="KW-0808">Transferase</keyword>
<dbReference type="PANTHER" id="PTHR18919:SF107">
    <property type="entry name" value="ACETYL-COA ACETYLTRANSFERASE, CYTOSOLIC"/>
    <property type="match status" value="1"/>
</dbReference>
<keyword evidence="4 8" id="KW-0012">Acyltransferase</keyword>
<feature type="domain" description="Thiolase N-terminal" evidence="9">
    <location>
        <begin position="4"/>
        <end position="275"/>
    </location>
</feature>
<dbReference type="PROSITE" id="PS00099">
    <property type="entry name" value="THIOLASE_3"/>
    <property type="match status" value="1"/>
</dbReference>
<evidence type="ECO:0000256" key="7">
    <source>
        <dbReference type="PIRSR" id="PIRSR000429-1"/>
    </source>
</evidence>
<evidence type="ECO:0000313" key="12">
    <source>
        <dbReference type="Proteomes" id="UP000183407"/>
    </source>
</evidence>
<dbReference type="InterPro" id="IPR020615">
    <property type="entry name" value="Thiolase_acyl_enz_int_AS"/>
</dbReference>
<dbReference type="FunFam" id="3.40.47.10:FF:000010">
    <property type="entry name" value="Acetyl-CoA acetyltransferase (Thiolase)"/>
    <property type="match status" value="1"/>
</dbReference>
<accession>A0A1H5FD35</accession>
<dbReference type="InterPro" id="IPR016039">
    <property type="entry name" value="Thiolase-like"/>
</dbReference>
<dbReference type="RefSeq" id="WP_073362188.1">
    <property type="nucleotide sequence ID" value="NZ_FNTL01000004.1"/>
</dbReference>